<keyword evidence="4" id="KW-0418">Kinase</keyword>
<dbReference type="InterPro" id="IPR002624">
    <property type="entry name" value="DCK/DGK"/>
</dbReference>
<dbReference type="Pfam" id="PF01712">
    <property type="entry name" value="dNK"/>
    <property type="match status" value="1"/>
</dbReference>
<keyword evidence="4" id="KW-0808">Transferase</keyword>
<dbReference type="GO" id="GO:0005737">
    <property type="term" value="C:cytoplasm"/>
    <property type="evidence" value="ECO:0007669"/>
    <property type="project" value="TreeGrafter"/>
</dbReference>
<accession>A0A2K8NY05</accession>
<feature type="binding site" evidence="2">
    <location>
        <begin position="148"/>
        <end position="152"/>
    </location>
    <ligand>
        <name>ATP</name>
        <dbReference type="ChEBI" id="CHEBI:30616"/>
    </ligand>
</feature>
<dbReference type="PANTHER" id="PTHR10513">
    <property type="entry name" value="DEOXYNUCLEOSIDE KINASE"/>
    <property type="match status" value="1"/>
</dbReference>
<dbReference type="InterPro" id="IPR027417">
    <property type="entry name" value="P-loop_NTPase"/>
</dbReference>
<dbReference type="PIRSF" id="PIRSF000705">
    <property type="entry name" value="DNK"/>
    <property type="match status" value="1"/>
</dbReference>
<dbReference type="Gene3D" id="3.40.50.300">
    <property type="entry name" value="P-loop containing nucleotide triphosphate hydrolases"/>
    <property type="match status" value="1"/>
</dbReference>
<evidence type="ECO:0000313" key="5">
    <source>
        <dbReference type="Proteomes" id="UP000232230"/>
    </source>
</evidence>
<protein>
    <submittedName>
        <fullName evidence="4">Deoxynucleoside kinase</fullName>
    </submittedName>
</protein>
<keyword evidence="2" id="KW-0067">ATP-binding</keyword>
<name>A0A2K8NY05_9MOLU</name>
<dbReference type="Proteomes" id="UP000232230">
    <property type="component" value="Chromosome"/>
</dbReference>
<keyword evidence="2" id="KW-0547">Nucleotide-binding</keyword>
<organism evidence="4 5">
    <name type="scientific">Williamsoniiplasma somnilux</name>
    <dbReference type="NCBI Taxonomy" id="215578"/>
    <lineage>
        <taxon>Bacteria</taxon>
        <taxon>Bacillati</taxon>
        <taxon>Mycoplasmatota</taxon>
        <taxon>Mollicutes</taxon>
        <taxon>Entomoplasmatales</taxon>
        <taxon>Williamsoniiplasma</taxon>
    </lineage>
</organism>
<evidence type="ECO:0000259" key="3">
    <source>
        <dbReference type="Pfam" id="PF01712"/>
    </source>
</evidence>
<dbReference type="RefSeq" id="WP_024863238.1">
    <property type="nucleotide sequence ID" value="NZ_CP024965.1"/>
</dbReference>
<feature type="binding site" evidence="2">
    <location>
        <begin position="7"/>
        <end position="15"/>
    </location>
    <ligand>
        <name>ATP</name>
        <dbReference type="ChEBI" id="CHEBI:30616"/>
    </ligand>
</feature>
<dbReference type="EMBL" id="CP024965">
    <property type="protein sequence ID" value="ATZ18715.1"/>
    <property type="molecule type" value="Genomic_DNA"/>
</dbReference>
<proteinExistence type="predicted"/>
<dbReference type="InterPro" id="IPR050566">
    <property type="entry name" value="Deoxyribonucleoside_kinase"/>
</dbReference>
<dbReference type="PANTHER" id="PTHR10513:SF35">
    <property type="entry name" value="DEOXYADENOSINE KINASE"/>
    <property type="match status" value="1"/>
</dbReference>
<feature type="domain" description="Deoxynucleoside kinase" evidence="3">
    <location>
        <begin position="3"/>
        <end position="208"/>
    </location>
</feature>
<gene>
    <name evidence="4" type="ORF">ESOMN_v1c03330</name>
</gene>
<evidence type="ECO:0000313" key="4">
    <source>
        <dbReference type="EMBL" id="ATZ18715.1"/>
    </source>
</evidence>
<dbReference type="GO" id="GO:0005524">
    <property type="term" value="F:ATP binding"/>
    <property type="evidence" value="ECO:0007669"/>
    <property type="project" value="UniProtKB-KW"/>
</dbReference>
<keyword evidence="5" id="KW-1185">Reference proteome</keyword>
<feature type="active site" description="Proton acceptor" evidence="1">
    <location>
        <position position="83"/>
    </location>
</feature>
<evidence type="ECO:0000256" key="1">
    <source>
        <dbReference type="PIRSR" id="PIRSR000705-1"/>
    </source>
</evidence>
<dbReference type="GO" id="GO:0019136">
    <property type="term" value="F:deoxynucleoside kinase activity"/>
    <property type="evidence" value="ECO:0007669"/>
    <property type="project" value="InterPro"/>
</dbReference>
<sequence>MKIAIYGTVGAGKTTLINYLKQNLPNSYKVFWEPITNNPYFEDSYSLDLELAKAATYKSEIYMLSARYQQFKESLKYENVIYDRGIMDTITFVHCNYDNQRINEVDWNVYSDYFENCVVPSIANNLQNTNGYDLVIYLKVTPETSIKRIVNRGIERELKVDKEFWKLLVKKYDYWYEKLKDKLPFLLIDGNIENPEIYVNKILKLIKKIAK</sequence>
<evidence type="ECO:0000256" key="2">
    <source>
        <dbReference type="PIRSR" id="PIRSR000705-3"/>
    </source>
</evidence>
<dbReference type="InterPro" id="IPR031314">
    <property type="entry name" value="DNK_dom"/>
</dbReference>
<dbReference type="AlphaFoldDB" id="A0A2K8NY05"/>
<reference evidence="4 5" key="1">
    <citation type="submission" date="2017-11" db="EMBL/GenBank/DDBJ databases">
        <title>Genome sequence of Entomoplasma somnilux PYAN-1 (ATCC 49194).</title>
        <authorList>
            <person name="Lo W.-S."/>
            <person name="Gasparich G.E."/>
            <person name="Kuo C.-H."/>
        </authorList>
    </citation>
    <scope>NUCLEOTIDE SEQUENCE [LARGE SCALE GENOMIC DNA]</scope>
    <source>
        <strain evidence="4 5">PYAN-1</strain>
    </source>
</reference>
<dbReference type="KEGG" id="esx:ESOMN_v1c03330"/>
<dbReference type="SUPFAM" id="SSF52540">
    <property type="entry name" value="P-loop containing nucleoside triphosphate hydrolases"/>
    <property type="match status" value="1"/>
</dbReference>